<gene>
    <name evidence="1" type="ORF">HPB50_011018</name>
</gene>
<name>A0ACB7TGC0_HYAAI</name>
<dbReference type="Proteomes" id="UP000821845">
    <property type="component" value="Chromosome 1"/>
</dbReference>
<evidence type="ECO:0000313" key="1">
    <source>
        <dbReference type="EMBL" id="KAH6945998.1"/>
    </source>
</evidence>
<protein>
    <submittedName>
        <fullName evidence="1">Uncharacterized protein</fullName>
    </submittedName>
</protein>
<sequence length="94" mass="10805">MPQANQVQAQLEDGGEPSWLSWLRSPTQVLLFLVSGLLHFVMGLIVTRTLLMSHSNDGEFCGTVVENWRTLTLNWRTMLELDKKLFRADIKAFR</sequence>
<dbReference type="EMBL" id="CM023481">
    <property type="protein sequence ID" value="KAH6945998.1"/>
    <property type="molecule type" value="Genomic_DNA"/>
</dbReference>
<keyword evidence="2" id="KW-1185">Reference proteome</keyword>
<proteinExistence type="predicted"/>
<organism evidence="1 2">
    <name type="scientific">Hyalomma asiaticum</name>
    <name type="common">Tick</name>
    <dbReference type="NCBI Taxonomy" id="266040"/>
    <lineage>
        <taxon>Eukaryota</taxon>
        <taxon>Metazoa</taxon>
        <taxon>Ecdysozoa</taxon>
        <taxon>Arthropoda</taxon>
        <taxon>Chelicerata</taxon>
        <taxon>Arachnida</taxon>
        <taxon>Acari</taxon>
        <taxon>Parasitiformes</taxon>
        <taxon>Ixodida</taxon>
        <taxon>Ixodoidea</taxon>
        <taxon>Ixodidae</taxon>
        <taxon>Hyalomminae</taxon>
        <taxon>Hyalomma</taxon>
    </lineage>
</organism>
<accession>A0ACB7TGC0</accession>
<reference evidence="1" key="1">
    <citation type="submission" date="2020-05" db="EMBL/GenBank/DDBJ databases">
        <title>Large-scale comparative analyses of tick genomes elucidate their genetic diversity and vector capacities.</title>
        <authorList>
            <person name="Jia N."/>
            <person name="Wang J."/>
            <person name="Shi W."/>
            <person name="Du L."/>
            <person name="Sun Y."/>
            <person name="Zhan W."/>
            <person name="Jiang J."/>
            <person name="Wang Q."/>
            <person name="Zhang B."/>
            <person name="Ji P."/>
            <person name="Sakyi L.B."/>
            <person name="Cui X."/>
            <person name="Yuan T."/>
            <person name="Jiang B."/>
            <person name="Yang W."/>
            <person name="Lam T.T.-Y."/>
            <person name="Chang Q."/>
            <person name="Ding S."/>
            <person name="Wang X."/>
            <person name="Zhu J."/>
            <person name="Ruan X."/>
            <person name="Zhao L."/>
            <person name="Wei J."/>
            <person name="Que T."/>
            <person name="Du C."/>
            <person name="Cheng J."/>
            <person name="Dai P."/>
            <person name="Han X."/>
            <person name="Huang E."/>
            <person name="Gao Y."/>
            <person name="Liu J."/>
            <person name="Shao H."/>
            <person name="Ye R."/>
            <person name="Li L."/>
            <person name="Wei W."/>
            <person name="Wang X."/>
            <person name="Wang C."/>
            <person name="Yang T."/>
            <person name="Huo Q."/>
            <person name="Li W."/>
            <person name="Guo W."/>
            <person name="Chen H."/>
            <person name="Zhou L."/>
            <person name="Ni X."/>
            <person name="Tian J."/>
            <person name="Zhou Y."/>
            <person name="Sheng Y."/>
            <person name="Liu T."/>
            <person name="Pan Y."/>
            <person name="Xia L."/>
            <person name="Li J."/>
            <person name="Zhao F."/>
            <person name="Cao W."/>
        </authorList>
    </citation>
    <scope>NUCLEOTIDE SEQUENCE</scope>
    <source>
        <tissue evidence="1">Larvae</tissue>
    </source>
</reference>
<evidence type="ECO:0000313" key="2">
    <source>
        <dbReference type="Proteomes" id="UP000821845"/>
    </source>
</evidence>
<comment type="caution">
    <text evidence="1">The sequence shown here is derived from an EMBL/GenBank/DDBJ whole genome shotgun (WGS) entry which is preliminary data.</text>
</comment>